<sequence>MIELNDINSFFDFGMVMLFFIAFIIFLNAFLRLGSKLIGSLGF</sequence>
<feature type="transmembrane region" description="Helical" evidence="1">
    <location>
        <begin position="13"/>
        <end position="31"/>
    </location>
</feature>
<keyword evidence="3" id="KW-1185">Reference proteome</keyword>
<evidence type="ECO:0000256" key="1">
    <source>
        <dbReference type="SAM" id="Phobius"/>
    </source>
</evidence>
<keyword evidence="1" id="KW-1133">Transmembrane helix</keyword>
<proteinExistence type="predicted"/>
<dbReference type="RefSeq" id="WP_377409713.1">
    <property type="nucleotide sequence ID" value="NZ_JBHSCY010000002.1"/>
</dbReference>
<gene>
    <name evidence="2" type="ORF">ACFOWD_08310</name>
</gene>
<accession>A0ABV8R932</accession>
<keyword evidence="1" id="KW-0812">Transmembrane</keyword>
<evidence type="ECO:0000313" key="3">
    <source>
        <dbReference type="Proteomes" id="UP001595826"/>
    </source>
</evidence>
<comment type="caution">
    <text evidence="2">The sequence shown here is derived from an EMBL/GenBank/DDBJ whole genome shotgun (WGS) entry which is preliminary data.</text>
</comment>
<dbReference type="Proteomes" id="UP001595826">
    <property type="component" value="Unassembled WGS sequence"/>
</dbReference>
<name>A0ABV8R932_9FLAO</name>
<evidence type="ECO:0000313" key="2">
    <source>
        <dbReference type="EMBL" id="MFC4268902.1"/>
    </source>
</evidence>
<protein>
    <submittedName>
        <fullName evidence="2">Uncharacterized protein</fullName>
    </submittedName>
</protein>
<keyword evidence="1" id="KW-0472">Membrane</keyword>
<reference evidence="3" key="1">
    <citation type="journal article" date="2019" name="Int. J. Syst. Evol. Microbiol.">
        <title>The Global Catalogue of Microorganisms (GCM) 10K type strain sequencing project: providing services to taxonomists for standard genome sequencing and annotation.</title>
        <authorList>
            <consortium name="The Broad Institute Genomics Platform"/>
            <consortium name="The Broad Institute Genome Sequencing Center for Infectious Disease"/>
            <person name="Wu L."/>
            <person name="Ma J."/>
        </authorList>
    </citation>
    <scope>NUCLEOTIDE SEQUENCE [LARGE SCALE GENOMIC DNA]</scope>
    <source>
        <strain evidence="3">CECT 8655</strain>
    </source>
</reference>
<organism evidence="2 3">
    <name type="scientific">Polaribacter marinivivus</name>
    <dbReference type="NCBI Taxonomy" id="1524260"/>
    <lineage>
        <taxon>Bacteria</taxon>
        <taxon>Pseudomonadati</taxon>
        <taxon>Bacteroidota</taxon>
        <taxon>Flavobacteriia</taxon>
        <taxon>Flavobacteriales</taxon>
        <taxon>Flavobacteriaceae</taxon>
    </lineage>
</organism>
<dbReference type="EMBL" id="JBHSCY010000002">
    <property type="protein sequence ID" value="MFC4268902.1"/>
    <property type="molecule type" value="Genomic_DNA"/>
</dbReference>